<dbReference type="NCBIfam" id="NF038216">
    <property type="entry name" value="ABZJ_00895_fam"/>
    <property type="match status" value="1"/>
</dbReference>
<feature type="transmembrane region" description="Helical" evidence="1">
    <location>
        <begin position="67"/>
        <end position="92"/>
    </location>
</feature>
<gene>
    <name evidence="2" type="ORF">AABB31_21435</name>
</gene>
<keyword evidence="1" id="KW-1133">Transmembrane helix</keyword>
<organism evidence="2 3">
    <name type="scientific">Yoonia rhodophyticola</name>
    <dbReference type="NCBI Taxonomy" id="3137370"/>
    <lineage>
        <taxon>Bacteria</taxon>
        <taxon>Pseudomonadati</taxon>
        <taxon>Pseudomonadota</taxon>
        <taxon>Alphaproteobacteria</taxon>
        <taxon>Rhodobacterales</taxon>
        <taxon>Paracoccaceae</taxon>
        <taxon>Yoonia</taxon>
    </lineage>
</organism>
<feature type="transmembrane region" description="Helical" evidence="1">
    <location>
        <begin position="36"/>
        <end position="55"/>
    </location>
</feature>
<name>A0AAN0NKM6_9RHOB</name>
<keyword evidence="1" id="KW-0812">Transmembrane</keyword>
<reference evidence="2" key="1">
    <citation type="submission" date="2024-08" db="EMBL/GenBank/DDBJ databases">
        <title>Phylogenomic analyses of a clade within the roseobacter group suggest taxonomic reassignments of species of the genera Aestuariivita, Citreicella, Loktanella, Nautella, Pelagibaca, Ruegeria, Thalassobius, Thiobacimonas and Tropicibacter, and the proposal o.</title>
        <authorList>
            <person name="Jeon C.O."/>
        </authorList>
    </citation>
    <scope>NUCLEOTIDE SEQUENCE</scope>
    <source>
        <strain evidence="2">SS1-5</strain>
    </source>
</reference>
<dbReference type="Proteomes" id="UP001470809">
    <property type="component" value="Chromosome"/>
</dbReference>
<dbReference type="InterPro" id="IPR047730">
    <property type="entry name" value="ABZJ_00895-like"/>
</dbReference>
<protein>
    <submittedName>
        <fullName evidence="2">ABZJ_00895 family protein</fullName>
    </submittedName>
</protein>
<evidence type="ECO:0000256" key="1">
    <source>
        <dbReference type="SAM" id="Phobius"/>
    </source>
</evidence>
<dbReference type="RefSeq" id="WP_342076766.1">
    <property type="nucleotide sequence ID" value="NZ_CP151767.2"/>
</dbReference>
<dbReference type="AlphaFoldDB" id="A0AAN0NKM6"/>
<keyword evidence="1" id="KW-0472">Membrane</keyword>
<accession>A0AAN0NKM6</accession>
<keyword evidence="3" id="KW-1185">Reference proteome</keyword>
<dbReference type="KEGG" id="yrh:AABB31_21435"/>
<dbReference type="EMBL" id="CP151767">
    <property type="protein sequence ID" value="WZU67455.1"/>
    <property type="molecule type" value="Genomic_DNA"/>
</dbReference>
<sequence length="151" mass="15733">MTKTKSAYIWMALTFVGLSVLLGAVASMNLFQMPSAMGVVTMMIAGMVGGQRFYSQNDRVMAAKERFVFALLGTLIMICLSMAMFFGLIAALGGTLNGNTLSAALNIPASDLWFVLGFGALIVGAAGTAMTYLGIGIGQNNMKKAAGKKAG</sequence>
<proteinExistence type="predicted"/>
<feature type="transmembrane region" description="Helical" evidence="1">
    <location>
        <begin position="112"/>
        <end position="135"/>
    </location>
</feature>
<feature type="transmembrane region" description="Helical" evidence="1">
    <location>
        <begin position="7"/>
        <end position="30"/>
    </location>
</feature>
<evidence type="ECO:0000313" key="2">
    <source>
        <dbReference type="EMBL" id="WZU67455.1"/>
    </source>
</evidence>
<evidence type="ECO:0000313" key="3">
    <source>
        <dbReference type="Proteomes" id="UP001470809"/>
    </source>
</evidence>